<accession>A0A939HLB5</accession>
<proteinExistence type="predicted"/>
<dbReference type="GO" id="GO:0006950">
    <property type="term" value="P:response to stress"/>
    <property type="evidence" value="ECO:0007669"/>
    <property type="project" value="TreeGrafter"/>
</dbReference>
<evidence type="ECO:0000313" key="2">
    <source>
        <dbReference type="EMBL" id="MBO1269450.1"/>
    </source>
</evidence>
<dbReference type="InterPro" id="IPR036388">
    <property type="entry name" value="WH-like_DNA-bd_sf"/>
</dbReference>
<protein>
    <submittedName>
        <fullName evidence="2">MarR family transcriptional regulator</fullName>
    </submittedName>
</protein>
<dbReference type="InterPro" id="IPR000835">
    <property type="entry name" value="HTH_MarR-typ"/>
</dbReference>
<dbReference type="AlphaFoldDB" id="A0A939HLB5"/>
<dbReference type="SMART" id="SM00347">
    <property type="entry name" value="HTH_MARR"/>
    <property type="match status" value="1"/>
</dbReference>
<dbReference type="Gene3D" id="1.10.10.10">
    <property type="entry name" value="Winged helix-like DNA-binding domain superfamily/Winged helix DNA-binding domain"/>
    <property type="match status" value="1"/>
</dbReference>
<dbReference type="RefSeq" id="WP_207617302.1">
    <property type="nucleotide sequence ID" value="NZ_JAFNLL010000045.1"/>
</dbReference>
<dbReference type="EMBL" id="JAFNLL010000045">
    <property type="protein sequence ID" value="MBO1269450.1"/>
    <property type="molecule type" value="Genomic_DNA"/>
</dbReference>
<name>A0A939HLB5_9MICC</name>
<dbReference type="InterPro" id="IPR039422">
    <property type="entry name" value="MarR/SlyA-like"/>
</dbReference>
<evidence type="ECO:0000259" key="1">
    <source>
        <dbReference type="PROSITE" id="PS50995"/>
    </source>
</evidence>
<sequence length="163" mass="18086">METPAEPRWLNAEERDAWLNLVGVLMRLSSALDAQLRCDAGLSHFEYMVLAGLSEAPERTLRMSELAGFTESGLPRLSQVVGRLEKRGWVHRSPSPSDGRITLATLTEDGWEKIVESAPGHVEAVRAYVFDPLTKAQSRQLGEIGHRILRAIDHQERCPGSTA</sequence>
<dbReference type="InterPro" id="IPR036390">
    <property type="entry name" value="WH_DNA-bd_sf"/>
</dbReference>
<dbReference type="GO" id="GO:0003700">
    <property type="term" value="F:DNA-binding transcription factor activity"/>
    <property type="evidence" value="ECO:0007669"/>
    <property type="project" value="InterPro"/>
</dbReference>
<dbReference type="PROSITE" id="PS50995">
    <property type="entry name" value="HTH_MARR_2"/>
    <property type="match status" value="1"/>
</dbReference>
<evidence type="ECO:0000313" key="3">
    <source>
        <dbReference type="Proteomes" id="UP000664164"/>
    </source>
</evidence>
<organism evidence="2 3">
    <name type="scientific">Arthrobacter cavernae</name>
    <dbReference type="NCBI Taxonomy" id="2817681"/>
    <lineage>
        <taxon>Bacteria</taxon>
        <taxon>Bacillati</taxon>
        <taxon>Actinomycetota</taxon>
        <taxon>Actinomycetes</taxon>
        <taxon>Micrococcales</taxon>
        <taxon>Micrococcaceae</taxon>
        <taxon>Arthrobacter</taxon>
    </lineage>
</organism>
<dbReference type="PANTHER" id="PTHR33164:SF99">
    <property type="entry name" value="MARR FAMILY REGULATORY PROTEIN"/>
    <property type="match status" value="1"/>
</dbReference>
<keyword evidence="3" id="KW-1185">Reference proteome</keyword>
<feature type="domain" description="HTH marR-type" evidence="1">
    <location>
        <begin position="18"/>
        <end position="150"/>
    </location>
</feature>
<gene>
    <name evidence="2" type="ORF">J1902_15990</name>
</gene>
<dbReference type="Proteomes" id="UP000664164">
    <property type="component" value="Unassembled WGS sequence"/>
</dbReference>
<dbReference type="PANTHER" id="PTHR33164">
    <property type="entry name" value="TRANSCRIPTIONAL REGULATOR, MARR FAMILY"/>
    <property type="match status" value="1"/>
</dbReference>
<dbReference type="Pfam" id="PF12802">
    <property type="entry name" value="MarR_2"/>
    <property type="match status" value="1"/>
</dbReference>
<dbReference type="SUPFAM" id="SSF46785">
    <property type="entry name" value="Winged helix' DNA-binding domain"/>
    <property type="match status" value="1"/>
</dbReference>
<comment type="caution">
    <text evidence="2">The sequence shown here is derived from an EMBL/GenBank/DDBJ whole genome shotgun (WGS) entry which is preliminary data.</text>
</comment>
<reference evidence="2" key="1">
    <citation type="submission" date="2021-03" db="EMBL/GenBank/DDBJ databases">
        <title>A new species, PO-11, isolated from a karst cave deposit.</title>
        <authorList>
            <person name="Zhaoxiaoyong W."/>
        </authorList>
    </citation>
    <scope>NUCLEOTIDE SEQUENCE</scope>
    <source>
        <strain evidence="2">PO-11</strain>
    </source>
</reference>